<dbReference type="Proteomes" id="UP000243819">
    <property type="component" value="Unassembled WGS sequence"/>
</dbReference>
<accession>A0A1H9YV05</accession>
<proteinExistence type="predicted"/>
<gene>
    <name evidence="1" type="ORF">SAMN03080614_100527</name>
</gene>
<dbReference type="STRING" id="1120990.SAMN03080614_100527"/>
<name>A0A1H9YV05_9FIRM</name>
<sequence length="49" mass="5373">MNTVDVIEFICLGCGLQGMTHLENKFECPKCGQRVISTIKESDASEVVV</sequence>
<dbReference type="EMBL" id="FOIF01000005">
    <property type="protein sequence ID" value="SES72973.1"/>
    <property type="molecule type" value="Genomic_DNA"/>
</dbReference>
<evidence type="ECO:0000313" key="1">
    <source>
        <dbReference type="EMBL" id="SES72973.1"/>
    </source>
</evidence>
<dbReference type="SUPFAM" id="SSF63393">
    <property type="entry name" value="RNA polymerase subunits"/>
    <property type="match status" value="1"/>
</dbReference>
<dbReference type="InterPro" id="IPR029040">
    <property type="entry name" value="RPABC4/Spt4"/>
</dbReference>
<protein>
    <submittedName>
        <fullName evidence="1">Uncharacterized protein</fullName>
    </submittedName>
</protein>
<dbReference type="AlphaFoldDB" id="A0A1H9YV05"/>
<organism evidence="1 2">
    <name type="scientific">Anaerobranca gottschalkii DSM 13577</name>
    <dbReference type="NCBI Taxonomy" id="1120990"/>
    <lineage>
        <taxon>Bacteria</taxon>
        <taxon>Bacillati</taxon>
        <taxon>Bacillota</taxon>
        <taxon>Clostridia</taxon>
        <taxon>Eubacteriales</taxon>
        <taxon>Proteinivoracaceae</taxon>
        <taxon>Anaerobranca</taxon>
    </lineage>
</organism>
<keyword evidence="2" id="KW-1185">Reference proteome</keyword>
<reference evidence="2" key="1">
    <citation type="submission" date="2016-10" db="EMBL/GenBank/DDBJ databases">
        <authorList>
            <person name="Varghese N."/>
            <person name="Submissions S."/>
        </authorList>
    </citation>
    <scope>NUCLEOTIDE SEQUENCE [LARGE SCALE GENOMIC DNA]</scope>
    <source>
        <strain evidence="2">DSM 13577</strain>
    </source>
</reference>
<dbReference type="RefSeq" id="WP_177159662.1">
    <property type="nucleotide sequence ID" value="NZ_FOIF01000005.1"/>
</dbReference>
<evidence type="ECO:0000313" key="2">
    <source>
        <dbReference type="Proteomes" id="UP000243819"/>
    </source>
</evidence>